<dbReference type="AlphaFoldDB" id="A0A926WGH8"/>
<keyword evidence="1" id="KW-0812">Transmembrane</keyword>
<evidence type="ECO:0000313" key="3">
    <source>
        <dbReference type="Proteomes" id="UP000662185"/>
    </source>
</evidence>
<keyword evidence="1" id="KW-1133">Transmembrane helix</keyword>
<evidence type="ECO:0000256" key="1">
    <source>
        <dbReference type="SAM" id="Phobius"/>
    </source>
</evidence>
<dbReference type="EMBL" id="JACJQU010000003">
    <property type="protein sequence ID" value="MBD2293384.1"/>
    <property type="molecule type" value="Genomic_DNA"/>
</dbReference>
<proteinExistence type="predicted"/>
<sequence>MARAIARAIALETYLVQMHYKFPAQVLGGCAYILYLMYINCRKGLKFRTGN</sequence>
<name>A0A926WGH8_9NOST</name>
<keyword evidence="3" id="KW-1185">Reference proteome</keyword>
<organism evidence="2 3">
    <name type="scientific">Anabaena sphaerica FACHB-251</name>
    <dbReference type="NCBI Taxonomy" id="2692883"/>
    <lineage>
        <taxon>Bacteria</taxon>
        <taxon>Bacillati</taxon>
        <taxon>Cyanobacteriota</taxon>
        <taxon>Cyanophyceae</taxon>
        <taxon>Nostocales</taxon>
        <taxon>Nostocaceae</taxon>
        <taxon>Anabaena</taxon>
    </lineage>
</organism>
<comment type="caution">
    <text evidence="2">The sequence shown here is derived from an EMBL/GenBank/DDBJ whole genome shotgun (WGS) entry which is preliminary data.</text>
</comment>
<evidence type="ECO:0000313" key="2">
    <source>
        <dbReference type="EMBL" id="MBD2293384.1"/>
    </source>
</evidence>
<dbReference type="RefSeq" id="WP_190558737.1">
    <property type="nucleotide sequence ID" value="NZ_JACJQU010000003.1"/>
</dbReference>
<keyword evidence="1" id="KW-0472">Membrane</keyword>
<reference evidence="3" key="1">
    <citation type="journal article" date="2020" name="ISME J.">
        <title>Comparative genomics reveals insights into cyanobacterial evolution and habitat adaptation.</title>
        <authorList>
            <person name="Chen M.Y."/>
            <person name="Teng W.K."/>
            <person name="Zhao L."/>
            <person name="Hu C.X."/>
            <person name="Zhou Y.K."/>
            <person name="Han B.P."/>
            <person name="Song L.R."/>
            <person name="Shu W.S."/>
        </authorList>
    </citation>
    <scope>NUCLEOTIDE SEQUENCE [LARGE SCALE GENOMIC DNA]</scope>
    <source>
        <strain evidence="3">FACHB-251</strain>
    </source>
</reference>
<accession>A0A926WGH8</accession>
<dbReference type="Proteomes" id="UP000662185">
    <property type="component" value="Unassembled WGS sequence"/>
</dbReference>
<gene>
    <name evidence="2" type="ORF">H6G06_07750</name>
</gene>
<feature type="transmembrane region" description="Helical" evidence="1">
    <location>
        <begin position="22"/>
        <end position="41"/>
    </location>
</feature>
<protein>
    <submittedName>
        <fullName evidence="2">Uncharacterized protein</fullName>
    </submittedName>
</protein>